<feature type="chain" id="PRO_5045771996" evidence="2">
    <location>
        <begin position="19"/>
        <end position="115"/>
    </location>
</feature>
<keyword evidence="2" id="KW-0732">Signal</keyword>
<feature type="transmembrane region" description="Helical" evidence="1">
    <location>
        <begin position="36"/>
        <end position="60"/>
    </location>
</feature>
<keyword evidence="1" id="KW-1133">Transmembrane helix</keyword>
<dbReference type="RefSeq" id="WP_131759066.1">
    <property type="nucleotide sequence ID" value="NZ_CAACUY010000067.1"/>
</dbReference>
<dbReference type="EMBL" id="JBHTGP010000001">
    <property type="protein sequence ID" value="MFD0682881.1"/>
    <property type="molecule type" value="Genomic_DNA"/>
</dbReference>
<keyword evidence="1" id="KW-0472">Membrane</keyword>
<keyword evidence="1" id="KW-0812">Transmembrane</keyword>
<proteinExistence type="predicted"/>
<sequence>MSPLVGVGCAFVSYFATAASWGDCGNGPDAGGAFSVNVLGIAGLIVMPSVAVVCGALAFWAHGVLCRSTDSDIRSDLGPTLIVMVGAFALIALVLLWISWGSPPDGYCEGMSLSG</sequence>
<dbReference type="Proteomes" id="UP001597063">
    <property type="component" value="Unassembled WGS sequence"/>
</dbReference>
<gene>
    <name evidence="3" type="ORF">ACFQZM_00105</name>
</gene>
<evidence type="ECO:0000256" key="2">
    <source>
        <dbReference type="SAM" id="SignalP"/>
    </source>
</evidence>
<name>A0ABW2X8U6_9ACTN</name>
<feature type="signal peptide" evidence="2">
    <location>
        <begin position="1"/>
        <end position="18"/>
    </location>
</feature>
<evidence type="ECO:0000256" key="1">
    <source>
        <dbReference type="SAM" id="Phobius"/>
    </source>
</evidence>
<comment type="caution">
    <text evidence="3">The sequence shown here is derived from an EMBL/GenBank/DDBJ whole genome shotgun (WGS) entry which is preliminary data.</text>
</comment>
<organism evidence="3 4">
    <name type="scientific">Actinomadura fibrosa</name>
    <dbReference type="NCBI Taxonomy" id="111802"/>
    <lineage>
        <taxon>Bacteria</taxon>
        <taxon>Bacillati</taxon>
        <taxon>Actinomycetota</taxon>
        <taxon>Actinomycetes</taxon>
        <taxon>Streptosporangiales</taxon>
        <taxon>Thermomonosporaceae</taxon>
        <taxon>Actinomadura</taxon>
    </lineage>
</organism>
<evidence type="ECO:0000313" key="4">
    <source>
        <dbReference type="Proteomes" id="UP001597063"/>
    </source>
</evidence>
<evidence type="ECO:0000313" key="3">
    <source>
        <dbReference type="EMBL" id="MFD0682881.1"/>
    </source>
</evidence>
<protein>
    <submittedName>
        <fullName evidence="3">Uncharacterized protein</fullName>
    </submittedName>
</protein>
<keyword evidence="4" id="KW-1185">Reference proteome</keyword>
<reference evidence="4" key="1">
    <citation type="journal article" date="2019" name="Int. J. Syst. Evol. Microbiol.">
        <title>The Global Catalogue of Microorganisms (GCM) 10K type strain sequencing project: providing services to taxonomists for standard genome sequencing and annotation.</title>
        <authorList>
            <consortium name="The Broad Institute Genomics Platform"/>
            <consortium name="The Broad Institute Genome Sequencing Center for Infectious Disease"/>
            <person name="Wu L."/>
            <person name="Ma J."/>
        </authorList>
    </citation>
    <scope>NUCLEOTIDE SEQUENCE [LARGE SCALE GENOMIC DNA]</scope>
    <source>
        <strain evidence="4">JCM 9371</strain>
    </source>
</reference>
<feature type="transmembrane region" description="Helical" evidence="1">
    <location>
        <begin position="81"/>
        <end position="100"/>
    </location>
</feature>
<accession>A0ABW2X8U6</accession>